<reference evidence="7 8" key="1">
    <citation type="submission" date="2018-02" db="EMBL/GenBank/DDBJ databases">
        <title>The genomes of Aspergillus section Nigri reveals drivers in fungal speciation.</title>
        <authorList>
            <consortium name="DOE Joint Genome Institute"/>
            <person name="Vesth T.C."/>
            <person name="Nybo J."/>
            <person name="Theobald S."/>
            <person name="Brandl J."/>
            <person name="Frisvad J.C."/>
            <person name="Nielsen K.F."/>
            <person name="Lyhne E.K."/>
            <person name="Kogle M.E."/>
            <person name="Kuo A."/>
            <person name="Riley R."/>
            <person name="Clum A."/>
            <person name="Nolan M."/>
            <person name="Lipzen A."/>
            <person name="Salamov A."/>
            <person name="Henrissat B."/>
            <person name="Wiebenga A."/>
            <person name="De vries R.P."/>
            <person name="Grigoriev I.V."/>
            <person name="Mortensen U.H."/>
            <person name="Andersen M.R."/>
            <person name="Baker S.E."/>
        </authorList>
    </citation>
    <scope>NUCLEOTIDE SEQUENCE [LARGE SCALE GENOMIC DNA]</scope>
    <source>
        <strain evidence="7 8">CBS 121057</strain>
    </source>
</reference>
<evidence type="ECO:0000256" key="3">
    <source>
        <dbReference type="ARBA" id="ARBA00022989"/>
    </source>
</evidence>
<evidence type="ECO:0000313" key="7">
    <source>
        <dbReference type="EMBL" id="PYI12715.1"/>
    </source>
</evidence>
<feature type="domain" description="Fatty acid hydroxylase" evidence="6">
    <location>
        <begin position="119"/>
        <end position="244"/>
    </location>
</feature>
<comment type="subcellular location">
    <subcellularLocation>
        <location evidence="1">Membrane</location>
    </subcellularLocation>
</comment>
<sequence>MNFFSGFQPAWQSLFLEHDPSLIEWTTVCASQLVGFLLPGLIFFMLDLLQPAWAQPWRKPPQFPTHLKLWKMVRCSTRNMLTGWVLHGLYLWWAYPRTLFVVDSQLPTWKEAVRQYIGVFLLGEGLFYVFHRMMHENRWLYLKIHSIHHGTGVAPTGMSVWYGHVVDHLVFNGLPLALVTLVPAIVLQAHILVVEALSVLALLSGVISHSGYYYRDKTVYDHWAHHENPSKNLGAYAMMDLLFNSYTGQSCCFIYDVY</sequence>
<dbReference type="EMBL" id="KZ826315">
    <property type="protein sequence ID" value="PYI12715.1"/>
    <property type="molecule type" value="Genomic_DNA"/>
</dbReference>
<accession>A0A319EW46</accession>
<dbReference type="Pfam" id="PF04116">
    <property type="entry name" value="FA_hydroxylase"/>
    <property type="match status" value="1"/>
</dbReference>
<proteinExistence type="predicted"/>
<dbReference type="GO" id="GO:0008610">
    <property type="term" value="P:lipid biosynthetic process"/>
    <property type="evidence" value="ECO:0007669"/>
    <property type="project" value="InterPro"/>
</dbReference>
<protein>
    <recommendedName>
        <fullName evidence="6">Fatty acid hydroxylase domain-containing protein</fullName>
    </recommendedName>
</protein>
<feature type="transmembrane region" description="Helical" evidence="5">
    <location>
        <begin position="174"/>
        <end position="207"/>
    </location>
</feature>
<evidence type="ECO:0000256" key="2">
    <source>
        <dbReference type="ARBA" id="ARBA00022692"/>
    </source>
</evidence>
<dbReference type="GO" id="GO:0016491">
    <property type="term" value="F:oxidoreductase activity"/>
    <property type="evidence" value="ECO:0007669"/>
    <property type="project" value="InterPro"/>
</dbReference>
<evidence type="ECO:0000256" key="5">
    <source>
        <dbReference type="SAM" id="Phobius"/>
    </source>
</evidence>
<keyword evidence="3 5" id="KW-1133">Transmembrane helix</keyword>
<keyword evidence="2 5" id="KW-0812">Transmembrane</keyword>
<feature type="transmembrane region" description="Helical" evidence="5">
    <location>
        <begin position="33"/>
        <end position="54"/>
    </location>
</feature>
<dbReference type="GO" id="GO:0005506">
    <property type="term" value="F:iron ion binding"/>
    <property type="evidence" value="ECO:0007669"/>
    <property type="project" value="InterPro"/>
</dbReference>
<dbReference type="VEuPathDB" id="FungiDB:BO78DRAFT_435254"/>
<evidence type="ECO:0000256" key="4">
    <source>
        <dbReference type="ARBA" id="ARBA00023136"/>
    </source>
</evidence>
<evidence type="ECO:0000256" key="1">
    <source>
        <dbReference type="ARBA" id="ARBA00004370"/>
    </source>
</evidence>
<evidence type="ECO:0000313" key="8">
    <source>
        <dbReference type="Proteomes" id="UP000248423"/>
    </source>
</evidence>
<keyword evidence="8" id="KW-1185">Reference proteome</keyword>
<dbReference type="OrthoDB" id="1658724at2759"/>
<dbReference type="AlphaFoldDB" id="A0A319EW46"/>
<dbReference type="InterPro" id="IPR050307">
    <property type="entry name" value="Sterol_Desaturase_Related"/>
</dbReference>
<dbReference type="InterPro" id="IPR006694">
    <property type="entry name" value="Fatty_acid_hydroxylase"/>
</dbReference>
<evidence type="ECO:0000259" key="6">
    <source>
        <dbReference type="Pfam" id="PF04116"/>
    </source>
</evidence>
<name>A0A319EW46_ASPSB</name>
<keyword evidence="4 5" id="KW-0472">Membrane</keyword>
<gene>
    <name evidence="7" type="ORF">BO78DRAFT_435254</name>
</gene>
<dbReference type="GO" id="GO:0016020">
    <property type="term" value="C:membrane"/>
    <property type="evidence" value="ECO:0007669"/>
    <property type="project" value="UniProtKB-SubCell"/>
</dbReference>
<dbReference type="PANTHER" id="PTHR11863">
    <property type="entry name" value="STEROL DESATURASE"/>
    <property type="match status" value="1"/>
</dbReference>
<organism evidence="7 8">
    <name type="scientific">Aspergillus sclerotiicarbonarius (strain CBS 121057 / IBT 28362)</name>
    <dbReference type="NCBI Taxonomy" id="1448318"/>
    <lineage>
        <taxon>Eukaryota</taxon>
        <taxon>Fungi</taxon>
        <taxon>Dikarya</taxon>
        <taxon>Ascomycota</taxon>
        <taxon>Pezizomycotina</taxon>
        <taxon>Eurotiomycetes</taxon>
        <taxon>Eurotiomycetidae</taxon>
        <taxon>Eurotiales</taxon>
        <taxon>Aspergillaceae</taxon>
        <taxon>Aspergillus</taxon>
        <taxon>Aspergillus subgen. Circumdati</taxon>
    </lineage>
</organism>
<feature type="transmembrane region" description="Helical" evidence="5">
    <location>
        <begin position="75"/>
        <end position="93"/>
    </location>
</feature>
<feature type="transmembrane region" description="Helical" evidence="5">
    <location>
        <begin position="113"/>
        <end position="130"/>
    </location>
</feature>
<dbReference type="STRING" id="1448318.A0A319EW46"/>
<dbReference type="Proteomes" id="UP000248423">
    <property type="component" value="Unassembled WGS sequence"/>
</dbReference>